<feature type="non-terminal residue" evidence="1">
    <location>
        <position position="1"/>
    </location>
</feature>
<dbReference type="Proteomes" id="UP000321570">
    <property type="component" value="Unassembled WGS sequence"/>
</dbReference>
<keyword evidence="2" id="KW-1185">Reference proteome</keyword>
<reference evidence="1 2" key="1">
    <citation type="submission" date="2019-07" db="EMBL/GenBank/DDBJ databases">
        <authorList>
            <person name="Jastrzebski P J."/>
            <person name="Paukszto L."/>
            <person name="Jastrzebski P J."/>
        </authorList>
    </citation>
    <scope>NUCLEOTIDE SEQUENCE [LARGE SCALE GENOMIC DNA]</scope>
    <source>
        <strain evidence="1 2">WMS-il1</strain>
    </source>
</reference>
<sequence length="85" mass="10001">KAPNRITGEERVEENLSSLLFSCWTTPLVGVKIWVRHHQYLRYKYVTLTSKPKMDPTEICLGKRYLPPPWNLKILEIKHNHQSDG</sequence>
<accession>A0A564Z2M8</accession>
<proteinExistence type="predicted"/>
<name>A0A564Z2M8_HYMDI</name>
<protein>
    <submittedName>
        <fullName evidence="1">Uncharacterized protein</fullName>
    </submittedName>
</protein>
<evidence type="ECO:0000313" key="1">
    <source>
        <dbReference type="EMBL" id="VUZ53712.1"/>
    </source>
</evidence>
<dbReference type="AlphaFoldDB" id="A0A564Z2M8"/>
<evidence type="ECO:0000313" key="2">
    <source>
        <dbReference type="Proteomes" id="UP000321570"/>
    </source>
</evidence>
<organism evidence="1 2">
    <name type="scientific">Hymenolepis diminuta</name>
    <name type="common">Rat tapeworm</name>
    <dbReference type="NCBI Taxonomy" id="6216"/>
    <lineage>
        <taxon>Eukaryota</taxon>
        <taxon>Metazoa</taxon>
        <taxon>Spiralia</taxon>
        <taxon>Lophotrochozoa</taxon>
        <taxon>Platyhelminthes</taxon>
        <taxon>Cestoda</taxon>
        <taxon>Eucestoda</taxon>
        <taxon>Cyclophyllidea</taxon>
        <taxon>Hymenolepididae</taxon>
        <taxon>Hymenolepis</taxon>
    </lineage>
</organism>
<gene>
    <name evidence="1" type="ORF">WMSIL1_LOCUS12019</name>
</gene>
<dbReference type="EMBL" id="CABIJS010000566">
    <property type="protein sequence ID" value="VUZ53712.1"/>
    <property type="molecule type" value="Genomic_DNA"/>
</dbReference>